<reference evidence="1 2" key="2">
    <citation type="submission" date="2011-11" db="EMBL/GenBank/DDBJ databases">
        <authorList>
            <consortium name="US DOE Joint Genome Institute"/>
            <person name="Lucas S."/>
            <person name="Han J."/>
            <person name="Lapidus A."/>
            <person name="Cheng J.-F."/>
            <person name="Goodwin L."/>
            <person name="Pitluck S."/>
            <person name="Peters L."/>
            <person name="Ovchinnikova G."/>
            <person name="Zhang X."/>
            <person name="Detter J.C."/>
            <person name="Han C."/>
            <person name="Tapia R."/>
            <person name="Land M."/>
            <person name="Hauser L."/>
            <person name="Kyrpides N."/>
            <person name="Ivanova N."/>
            <person name="Pagani I."/>
            <person name="Vogl K."/>
            <person name="Liu Z."/>
            <person name="Overmann J."/>
            <person name="Frigaard N.-U."/>
            <person name="Bryant D."/>
            <person name="Woyke T."/>
        </authorList>
    </citation>
    <scope>NUCLEOTIDE SEQUENCE [LARGE SCALE GENOMIC DNA]</scope>
    <source>
        <strain evidence="1 2">970</strain>
    </source>
</reference>
<keyword evidence="2" id="KW-1185">Reference proteome</keyword>
<dbReference type="HOGENOM" id="CLU_2002860_0_0_6"/>
<dbReference type="EMBL" id="JH603168">
    <property type="protein sequence ID" value="EIC23374.1"/>
    <property type="molecule type" value="Genomic_DNA"/>
</dbReference>
<dbReference type="AlphaFoldDB" id="H8YY48"/>
<accession>H8YY48</accession>
<gene>
    <name evidence="1" type="ORF">Thi970DRAFT_01036</name>
</gene>
<organism evidence="1 2">
    <name type="scientific">Thiorhodovibrio frisius</name>
    <dbReference type="NCBI Taxonomy" id="631362"/>
    <lineage>
        <taxon>Bacteria</taxon>
        <taxon>Pseudomonadati</taxon>
        <taxon>Pseudomonadota</taxon>
        <taxon>Gammaproteobacteria</taxon>
        <taxon>Chromatiales</taxon>
        <taxon>Chromatiaceae</taxon>
        <taxon>Thiorhodovibrio</taxon>
    </lineage>
</organism>
<evidence type="ECO:0000313" key="2">
    <source>
        <dbReference type="Proteomes" id="UP000002964"/>
    </source>
</evidence>
<proteinExistence type="predicted"/>
<evidence type="ECO:0000313" key="1">
    <source>
        <dbReference type="EMBL" id="EIC23374.1"/>
    </source>
</evidence>
<dbReference type="RefSeq" id="WP_009147458.1">
    <property type="nucleotide sequence ID" value="NZ_CP121471.1"/>
</dbReference>
<reference evidence="2" key="1">
    <citation type="submission" date="2011-06" db="EMBL/GenBank/DDBJ databases">
        <authorList>
            <consortium name="US DOE Joint Genome Institute (JGI-PGF)"/>
            <person name="Lucas S."/>
            <person name="Han J."/>
            <person name="Lapidus A."/>
            <person name="Cheng J.-F."/>
            <person name="Goodwin L."/>
            <person name="Pitluck S."/>
            <person name="Peters L."/>
            <person name="Land M.L."/>
            <person name="Hauser L."/>
            <person name="Vogl K."/>
            <person name="Liu Z."/>
            <person name="Overmann J."/>
            <person name="Frigaard N.-U."/>
            <person name="Bryant D.A."/>
            <person name="Woyke T.J."/>
        </authorList>
    </citation>
    <scope>NUCLEOTIDE SEQUENCE [LARGE SCALE GENOMIC DNA]</scope>
    <source>
        <strain evidence="2">970</strain>
    </source>
</reference>
<protein>
    <submittedName>
        <fullName evidence="1">Uncharacterized protein</fullName>
    </submittedName>
</protein>
<name>H8YY48_9GAMM</name>
<dbReference type="STRING" id="631362.Thi970DRAFT_01036"/>
<sequence>MACYFPEVALNCDQETKSETDSFAMTDENLGRPTDRNQRLEAALEANVPEIYFNGFTASIGVGDMILAIDRNGQPAAVLNISYTVAKTLAQSLSSLLATLEEKTGNSIMTTEEIAEPLMQDDTE</sequence>
<dbReference type="Proteomes" id="UP000002964">
    <property type="component" value="Unassembled WGS sequence"/>
</dbReference>